<keyword evidence="4 6" id="KW-0460">Magnesium</keyword>
<keyword evidence="8" id="KW-1185">Reference proteome</keyword>
<dbReference type="GO" id="GO:0046872">
    <property type="term" value="F:metal ion binding"/>
    <property type="evidence" value="ECO:0007669"/>
    <property type="project" value="UniProtKB-KW"/>
</dbReference>
<keyword evidence="3 6" id="KW-0479">Metal-binding</keyword>
<accession>A0A9P7RU86</accession>
<comment type="similarity">
    <text evidence="2 6">Belongs to the terpene synthase family.</text>
</comment>
<dbReference type="SFLD" id="SFLDG01020">
    <property type="entry name" value="Terpene_Cyclase_Like_2"/>
    <property type="match status" value="1"/>
</dbReference>
<evidence type="ECO:0000256" key="5">
    <source>
        <dbReference type="ARBA" id="ARBA00023239"/>
    </source>
</evidence>
<sequence length="361" mass="41372">MHPSPIIDTLFLPKMTIRPRQYLLPDLLAICPLQGAINPHYLEAAGESSAWINGYDVFTDRKRAYFIQGCNELLVAHTYPYAPYEEFRTCCDFVNLLFVVDEVSDEQNGEDAAVTGNIFLEAMRNPGYRNSCKLAQITKDFRERYFRGAGPVSSARFLRHCADYIRAVSTEAELRERGEVLDVDAFIELRRDNSAVILCFDLFEYALGINLPEEVFEHPTFREMYWAATDMVCWANDVYSWNMEQAKGIGGNNIITVLMKHRNMSLQSACDYVGLYCEKLMQRYLSAKDRLPSWGSSKLDQDVARYVEACGHWMKGNLDWSFETVRYFGAAHSEVKRTRLVTLCRPSDPNDFDSDTSCDSD</sequence>
<dbReference type="AlphaFoldDB" id="A0A9P7RU86"/>
<evidence type="ECO:0000313" key="7">
    <source>
        <dbReference type="EMBL" id="KAG7089874.1"/>
    </source>
</evidence>
<dbReference type="SUPFAM" id="SSF48576">
    <property type="entry name" value="Terpenoid synthases"/>
    <property type="match status" value="1"/>
</dbReference>
<dbReference type="GO" id="GO:0010333">
    <property type="term" value="F:terpene synthase activity"/>
    <property type="evidence" value="ECO:0007669"/>
    <property type="project" value="InterPro"/>
</dbReference>
<organism evidence="7 8">
    <name type="scientific">Marasmius oreades</name>
    <name type="common">fairy-ring Marasmius</name>
    <dbReference type="NCBI Taxonomy" id="181124"/>
    <lineage>
        <taxon>Eukaryota</taxon>
        <taxon>Fungi</taxon>
        <taxon>Dikarya</taxon>
        <taxon>Basidiomycota</taxon>
        <taxon>Agaricomycotina</taxon>
        <taxon>Agaricomycetes</taxon>
        <taxon>Agaricomycetidae</taxon>
        <taxon>Agaricales</taxon>
        <taxon>Marasmiineae</taxon>
        <taxon>Marasmiaceae</taxon>
        <taxon>Marasmius</taxon>
    </lineage>
</organism>
<dbReference type="Gene3D" id="1.10.600.10">
    <property type="entry name" value="Farnesyl Diphosphate Synthase"/>
    <property type="match status" value="1"/>
</dbReference>
<proteinExistence type="inferred from homology"/>
<dbReference type="PANTHER" id="PTHR35201">
    <property type="entry name" value="TERPENE SYNTHASE"/>
    <property type="match status" value="1"/>
</dbReference>
<evidence type="ECO:0000256" key="3">
    <source>
        <dbReference type="ARBA" id="ARBA00022723"/>
    </source>
</evidence>
<dbReference type="KEGG" id="more:E1B28_011513"/>
<comment type="cofactor">
    <cofactor evidence="1 6">
        <name>Mg(2+)</name>
        <dbReference type="ChEBI" id="CHEBI:18420"/>
    </cofactor>
</comment>
<evidence type="ECO:0000256" key="4">
    <source>
        <dbReference type="ARBA" id="ARBA00022842"/>
    </source>
</evidence>
<dbReference type="InterPro" id="IPR008949">
    <property type="entry name" value="Isoprenoid_synthase_dom_sf"/>
</dbReference>
<dbReference type="Pfam" id="PF19086">
    <property type="entry name" value="Terpene_syn_C_2"/>
    <property type="match status" value="1"/>
</dbReference>
<evidence type="ECO:0000313" key="8">
    <source>
        <dbReference type="Proteomes" id="UP001049176"/>
    </source>
</evidence>
<dbReference type="EC" id="4.2.3.-" evidence="6"/>
<dbReference type="OrthoDB" id="2861623at2759"/>
<protein>
    <recommendedName>
        <fullName evidence="6">Terpene synthase</fullName>
        <ecNumber evidence="6">4.2.3.-</ecNumber>
    </recommendedName>
</protein>
<dbReference type="GeneID" id="66080588"/>
<keyword evidence="5 6" id="KW-0456">Lyase</keyword>
<evidence type="ECO:0000256" key="2">
    <source>
        <dbReference type="ARBA" id="ARBA00006333"/>
    </source>
</evidence>
<dbReference type="Proteomes" id="UP001049176">
    <property type="component" value="Chromosome 7"/>
</dbReference>
<dbReference type="SFLD" id="SFLDS00005">
    <property type="entry name" value="Isoprenoid_Synthase_Type_I"/>
    <property type="match status" value="1"/>
</dbReference>
<dbReference type="GO" id="GO:0008299">
    <property type="term" value="P:isoprenoid biosynthetic process"/>
    <property type="evidence" value="ECO:0007669"/>
    <property type="project" value="UniProtKB-ARBA"/>
</dbReference>
<reference evidence="7" key="1">
    <citation type="journal article" date="2021" name="Genome Biol. Evol.">
        <title>The assembled and annotated genome of the fairy-ring fungus Marasmius oreades.</title>
        <authorList>
            <person name="Hiltunen M."/>
            <person name="Ament-Velasquez S.L."/>
            <person name="Johannesson H."/>
        </authorList>
    </citation>
    <scope>NUCLEOTIDE SEQUENCE</scope>
    <source>
        <strain evidence="7">03SP1</strain>
    </source>
</reference>
<dbReference type="RefSeq" id="XP_043006344.1">
    <property type="nucleotide sequence ID" value="XM_043156557.1"/>
</dbReference>
<name>A0A9P7RU86_9AGAR</name>
<gene>
    <name evidence="7" type="primary">STS10_3</name>
    <name evidence="7" type="ORF">E1B28_011513</name>
</gene>
<evidence type="ECO:0000256" key="1">
    <source>
        <dbReference type="ARBA" id="ARBA00001946"/>
    </source>
</evidence>
<dbReference type="PANTHER" id="PTHR35201:SF4">
    <property type="entry name" value="BETA-PINACENE SYNTHASE-RELATED"/>
    <property type="match status" value="1"/>
</dbReference>
<dbReference type="InterPro" id="IPR034686">
    <property type="entry name" value="Terpene_cyclase-like_2"/>
</dbReference>
<evidence type="ECO:0000256" key="6">
    <source>
        <dbReference type="RuleBase" id="RU366034"/>
    </source>
</evidence>
<dbReference type="EMBL" id="CM032187">
    <property type="protein sequence ID" value="KAG7089874.1"/>
    <property type="molecule type" value="Genomic_DNA"/>
</dbReference>
<comment type="caution">
    <text evidence="7">The sequence shown here is derived from an EMBL/GenBank/DDBJ whole genome shotgun (WGS) entry which is preliminary data.</text>
</comment>